<feature type="region of interest" description="Disordered" evidence="5">
    <location>
        <begin position="356"/>
        <end position="414"/>
    </location>
</feature>
<gene>
    <name evidence="8" type="ORF">DDE83_002105</name>
</gene>
<accession>A0A364NB95</accession>
<evidence type="ECO:0000256" key="3">
    <source>
        <dbReference type="ARBA" id="ARBA00022989"/>
    </source>
</evidence>
<dbReference type="Proteomes" id="UP000249619">
    <property type="component" value="Unassembled WGS sequence"/>
</dbReference>
<dbReference type="STRING" id="183478.A0A364NB95"/>
<evidence type="ECO:0000256" key="4">
    <source>
        <dbReference type="ARBA" id="ARBA00023136"/>
    </source>
</evidence>
<feature type="domain" description="Fatty acid hydroxylase" evidence="7">
    <location>
        <begin position="205"/>
        <end position="339"/>
    </location>
</feature>
<feature type="compositionally biased region" description="Low complexity" evidence="5">
    <location>
        <begin position="368"/>
        <end position="378"/>
    </location>
</feature>
<dbReference type="GO" id="GO:0008610">
    <property type="term" value="P:lipid biosynthetic process"/>
    <property type="evidence" value="ECO:0007669"/>
    <property type="project" value="InterPro"/>
</dbReference>
<name>A0A364NB95_STELY</name>
<comment type="caution">
    <text evidence="8">The sequence shown here is derived from an EMBL/GenBank/DDBJ whole genome shotgun (WGS) entry which is preliminary data.</text>
</comment>
<dbReference type="GO" id="GO:0005789">
    <property type="term" value="C:endoplasmic reticulum membrane"/>
    <property type="evidence" value="ECO:0007669"/>
    <property type="project" value="EnsemblFungi"/>
</dbReference>
<dbReference type="GO" id="GO:0102772">
    <property type="term" value="F:sphingolipid C4-monooxygenase activity"/>
    <property type="evidence" value="ECO:0007669"/>
    <property type="project" value="EnsemblFungi"/>
</dbReference>
<protein>
    <submittedName>
        <fullName evidence="8">Sphingosine hydroxylase</fullName>
    </submittedName>
</protein>
<evidence type="ECO:0000256" key="1">
    <source>
        <dbReference type="ARBA" id="ARBA00004370"/>
    </source>
</evidence>
<feature type="compositionally biased region" description="Basic and acidic residues" evidence="5">
    <location>
        <begin position="356"/>
        <end position="367"/>
    </location>
</feature>
<keyword evidence="9" id="KW-1185">Reference proteome</keyword>
<keyword evidence="4 6" id="KW-0472">Membrane</keyword>
<dbReference type="PANTHER" id="PTHR11863">
    <property type="entry name" value="STEROL DESATURASE"/>
    <property type="match status" value="1"/>
</dbReference>
<evidence type="ECO:0000256" key="6">
    <source>
        <dbReference type="SAM" id="Phobius"/>
    </source>
</evidence>
<reference evidence="9" key="1">
    <citation type="submission" date="2018-05" db="EMBL/GenBank/DDBJ databases">
        <title>Draft genome sequence of Stemphylium lycopersici strain CIDEFI 213.</title>
        <authorList>
            <person name="Medina R."/>
            <person name="Franco M.E.E."/>
            <person name="Lucentini C.G."/>
            <person name="Saparrat M.C.N."/>
            <person name="Balatti P.A."/>
        </authorList>
    </citation>
    <scope>NUCLEOTIDE SEQUENCE [LARGE SCALE GENOMIC DNA]</scope>
    <source>
        <strain evidence="9">CIDEFI 213</strain>
    </source>
</reference>
<evidence type="ECO:0000256" key="5">
    <source>
        <dbReference type="SAM" id="MobiDB-lite"/>
    </source>
</evidence>
<feature type="transmembrane region" description="Helical" evidence="6">
    <location>
        <begin position="193"/>
        <end position="213"/>
    </location>
</feature>
<dbReference type="EMBL" id="QGDH01000021">
    <property type="protein sequence ID" value="RAR14532.1"/>
    <property type="molecule type" value="Genomic_DNA"/>
</dbReference>
<evidence type="ECO:0000259" key="7">
    <source>
        <dbReference type="Pfam" id="PF04116"/>
    </source>
</evidence>
<keyword evidence="3 6" id="KW-1133">Transmembrane helix</keyword>
<dbReference type="GO" id="GO:0006665">
    <property type="term" value="P:sphingolipid metabolic process"/>
    <property type="evidence" value="ECO:0007669"/>
    <property type="project" value="EnsemblFungi"/>
</dbReference>
<evidence type="ECO:0000256" key="2">
    <source>
        <dbReference type="ARBA" id="ARBA00022692"/>
    </source>
</evidence>
<organism evidence="8 9">
    <name type="scientific">Stemphylium lycopersici</name>
    <name type="common">Tomato gray leaf spot disease fungus</name>
    <name type="synonym">Thyrospora lycopersici</name>
    <dbReference type="NCBI Taxonomy" id="183478"/>
    <lineage>
        <taxon>Eukaryota</taxon>
        <taxon>Fungi</taxon>
        <taxon>Dikarya</taxon>
        <taxon>Ascomycota</taxon>
        <taxon>Pezizomycotina</taxon>
        <taxon>Dothideomycetes</taxon>
        <taxon>Pleosporomycetidae</taxon>
        <taxon>Pleosporales</taxon>
        <taxon>Pleosporineae</taxon>
        <taxon>Pleosporaceae</taxon>
        <taxon>Stemphylium</taxon>
    </lineage>
</organism>
<evidence type="ECO:0000313" key="9">
    <source>
        <dbReference type="Proteomes" id="UP000249619"/>
    </source>
</evidence>
<keyword evidence="2 6" id="KW-0812">Transmembrane</keyword>
<dbReference type="InterPro" id="IPR050307">
    <property type="entry name" value="Sterol_Desaturase_Related"/>
</dbReference>
<dbReference type="Pfam" id="PF04116">
    <property type="entry name" value="FA_hydroxylase"/>
    <property type="match status" value="1"/>
</dbReference>
<dbReference type="GO" id="GO:0005506">
    <property type="term" value="F:iron ion binding"/>
    <property type="evidence" value="ECO:0007669"/>
    <property type="project" value="InterPro"/>
</dbReference>
<dbReference type="AlphaFoldDB" id="A0A364NB95"/>
<feature type="compositionally biased region" description="Polar residues" evidence="5">
    <location>
        <begin position="379"/>
        <end position="395"/>
    </location>
</feature>
<evidence type="ECO:0000313" key="8">
    <source>
        <dbReference type="EMBL" id="RAR14532.1"/>
    </source>
</evidence>
<sequence>MASANTTSYALPPLPDYTLEPLPPLTSWASDAFIQAALPVVGYWLVSLIFHAIDVYDLFPQYRLHTPAEVLKRNHVSRYEVLRDVILQQVIQIVASFSLSLFDDAPTTGKADYDVAWYAQKIRLAQRAVPFVLSAVGLNPVALASRVASSQPTLSSFLAGGRYPALLQTATIAGEQTLVPAFASWELAVASFAYWYAIPAIQFSAAIVIMDAWEYMLHRAMHLNKWLYVTFHSRHHRLYVPYAYGALYNHPIEGFALDTLGAGLSYLLTGLTMRQSMWFFTGSTIKTVMDHGGYAFPYDPIHCIFPNNAAYHDIHHQSWGIKTNFSQPFFVYLDRIGGTMYKGDVAVKYERARLTAQQKVDHDKENETTAVPATTATASSISQDEASLPQGASTPRISRKKASSISSTAGTNFKDLTNKVNQNLHGRRANVLGLESSH</sequence>
<feature type="transmembrane region" description="Helical" evidence="6">
    <location>
        <begin position="32"/>
        <end position="53"/>
    </location>
</feature>
<dbReference type="InterPro" id="IPR006694">
    <property type="entry name" value="Fatty_acid_hydroxylase"/>
</dbReference>
<proteinExistence type="predicted"/>
<comment type="subcellular location">
    <subcellularLocation>
        <location evidence="1">Membrane</location>
    </subcellularLocation>
</comment>